<dbReference type="InterPro" id="IPR001757">
    <property type="entry name" value="P_typ_ATPase"/>
</dbReference>
<feature type="transmembrane region" description="Helical" evidence="15">
    <location>
        <begin position="814"/>
        <end position="842"/>
    </location>
</feature>
<evidence type="ECO:0000256" key="11">
    <source>
        <dbReference type="ARBA" id="ARBA00022989"/>
    </source>
</evidence>
<evidence type="ECO:0000256" key="15">
    <source>
        <dbReference type="RuleBase" id="RU362081"/>
    </source>
</evidence>
<dbReference type="PANTHER" id="PTHR43520:SF32">
    <property type="entry name" value="COPPER RESISTANCE P-TYPE ATPASE (EUROFUNG)"/>
    <property type="match status" value="1"/>
</dbReference>
<dbReference type="SUPFAM" id="SSF81653">
    <property type="entry name" value="Calcium ATPase, transduction domain A"/>
    <property type="match status" value="1"/>
</dbReference>
<keyword evidence="6" id="KW-0677">Repeat</keyword>
<dbReference type="SFLD" id="SFLDF00027">
    <property type="entry name" value="p-type_atpase"/>
    <property type="match status" value="1"/>
</dbReference>
<evidence type="ECO:0000256" key="14">
    <source>
        <dbReference type="ARBA" id="ARBA00023136"/>
    </source>
</evidence>
<dbReference type="GO" id="GO:0005507">
    <property type="term" value="F:copper ion binding"/>
    <property type="evidence" value="ECO:0007669"/>
    <property type="project" value="InterPro"/>
</dbReference>
<dbReference type="EMBL" id="MNAD01001094">
    <property type="protein sequence ID" value="OJT08008.1"/>
    <property type="molecule type" value="Genomic_DNA"/>
</dbReference>
<dbReference type="NCBIfam" id="TIGR01494">
    <property type="entry name" value="ATPase_P-type"/>
    <property type="match status" value="2"/>
</dbReference>
<dbReference type="InterPro" id="IPR059000">
    <property type="entry name" value="ATPase_P-type_domA"/>
</dbReference>
<evidence type="ECO:0000256" key="12">
    <source>
        <dbReference type="ARBA" id="ARBA00023008"/>
    </source>
</evidence>
<protein>
    <recommendedName>
        <fullName evidence="17">HMA domain-containing protein</fullName>
    </recommendedName>
</protein>
<feature type="transmembrane region" description="Helical" evidence="15">
    <location>
        <begin position="537"/>
        <end position="558"/>
    </location>
</feature>
<dbReference type="PANTHER" id="PTHR43520">
    <property type="entry name" value="ATP7, ISOFORM B"/>
    <property type="match status" value="1"/>
</dbReference>
<comment type="caution">
    <text evidence="18">The sequence shown here is derived from an EMBL/GenBank/DDBJ whole genome shotgun (WGS) entry which is preliminary data.</text>
</comment>
<dbReference type="PROSITE" id="PS00154">
    <property type="entry name" value="ATPASE_E1_E2"/>
    <property type="match status" value="1"/>
</dbReference>
<dbReference type="SUPFAM" id="SSF81665">
    <property type="entry name" value="Calcium ATPase, transmembrane domain M"/>
    <property type="match status" value="1"/>
</dbReference>
<dbReference type="GO" id="GO:0005524">
    <property type="term" value="F:ATP binding"/>
    <property type="evidence" value="ECO:0007669"/>
    <property type="project" value="UniProtKB-UniRule"/>
</dbReference>
<dbReference type="PRINTS" id="PR00119">
    <property type="entry name" value="CATATPASE"/>
</dbReference>
<evidence type="ECO:0000256" key="3">
    <source>
        <dbReference type="ARBA" id="ARBA00022448"/>
    </source>
</evidence>
<proteinExistence type="inferred from homology"/>
<keyword evidence="12" id="KW-0186">Copper</keyword>
<evidence type="ECO:0000256" key="13">
    <source>
        <dbReference type="ARBA" id="ARBA00023065"/>
    </source>
</evidence>
<dbReference type="PROSITE" id="PS01047">
    <property type="entry name" value="HMA_1"/>
    <property type="match status" value="3"/>
</dbReference>
<evidence type="ECO:0000256" key="2">
    <source>
        <dbReference type="ARBA" id="ARBA00006024"/>
    </source>
</evidence>
<feature type="transmembrane region" description="Helical" evidence="15">
    <location>
        <begin position="439"/>
        <end position="463"/>
    </location>
</feature>
<dbReference type="SUPFAM" id="SSF55008">
    <property type="entry name" value="HMA, heavy metal-associated domain"/>
    <property type="match status" value="4"/>
</dbReference>
<dbReference type="OMA" id="AMHRRHQ"/>
<comment type="subcellular location">
    <subcellularLocation>
        <location evidence="1">Endomembrane system</location>
        <topology evidence="1">Multi-pass membrane protein</topology>
    </subcellularLocation>
    <subcellularLocation>
        <location evidence="15">Membrane</location>
    </subcellularLocation>
</comment>
<dbReference type="STRING" id="154538.A0A1M2VKB2"/>
<keyword evidence="4 15" id="KW-0812">Transmembrane</keyword>
<evidence type="ECO:0000256" key="7">
    <source>
        <dbReference type="ARBA" id="ARBA00022741"/>
    </source>
</evidence>
<feature type="transmembrane region" description="Helical" evidence="15">
    <location>
        <begin position="570"/>
        <end position="590"/>
    </location>
</feature>
<evidence type="ECO:0000256" key="9">
    <source>
        <dbReference type="ARBA" id="ARBA00022842"/>
    </source>
</evidence>
<evidence type="ECO:0000313" key="18">
    <source>
        <dbReference type="EMBL" id="OJT08008.1"/>
    </source>
</evidence>
<dbReference type="AlphaFoldDB" id="A0A1M2VKB2"/>
<dbReference type="InterPro" id="IPR023214">
    <property type="entry name" value="HAD_sf"/>
</dbReference>
<dbReference type="Pfam" id="PF00702">
    <property type="entry name" value="Hydrolase"/>
    <property type="match status" value="1"/>
</dbReference>
<dbReference type="CDD" id="cd00371">
    <property type="entry name" value="HMA"/>
    <property type="match status" value="4"/>
</dbReference>
<dbReference type="SFLD" id="SFLDS00003">
    <property type="entry name" value="Haloacid_Dehalogenase"/>
    <property type="match status" value="1"/>
</dbReference>
<evidence type="ECO:0000256" key="16">
    <source>
        <dbReference type="SAM" id="MobiDB-lite"/>
    </source>
</evidence>
<dbReference type="InterPro" id="IPR027256">
    <property type="entry name" value="P-typ_ATPase_IB"/>
</dbReference>
<dbReference type="InterPro" id="IPR023299">
    <property type="entry name" value="ATPase_P-typ_cyto_dom_N"/>
</dbReference>
<dbReference type="InterPro" id="IPR036163">
    <property type="entry name" value="HMA_dom_sf"/>
</dbReference>
<accession>A0A1M2VKB2</accession>
<dbReference type="CDD" id="cd02094">
    <property type="entry name" value="P-type_ATPase_Cu-like"/>
    <property type="match status" value="1"/>
</dbReference>
<dbReference type="OrthoDB" id="432719at2759"/>
<keyword evidence="7 15" id="KW-0547">Nucleotide-binding</keyword>
<dbReference type="InterPro" id="IPR018303">
    <property type="entry name" value="ATPase_P-typ_P_site"/>
</dbReference>
<dbReference type="GO" id="GO:0055070">
    <property type="term" value="P:copper ion homeostasis"/>
    <property type="evidence" value="ECO:0007669"/>
    <property type="project" value="TreeGrafter"/>
</dbReference>
<feature type="domain" description="HMA" evidence="17">
    <location>
        <begin position="8"/>
        <end position="74"/>
    </location>
</feature>
<dbReference type="InterPro" id="IPR036412">
    <property type="entry name" value="HAD-like_sf"/>
</dbReference>
<dbReference type="SUPFAM" id="SSF56784">
    <property type="entry name" value="HAD-like"/>
    <property type="match status" value="1"/>
</dbReference>
<dbReference type="NCBIfam" id="TIGR01525">
    <property type="entry name" value="ATPase-IB_hvy"/>
    <property type="match status" value="1"/>
</dbReference>
<evidence type="ECO:0000256" key="1">
    <source>
        <dbReference type="ARBA" id="ARBA00004127"/>
    </source>
</evidence>
<dbReference type="GO" id="GO:0016020">
    <property type="term" value="C:membrane"/>
    <property type="evidence" value="ECO:0007669"/>
    <property type="project" value="UniProtKB-SubCell"/>
</dbReference>
<evidence type="ECO:0000256" key="6">
    <source>
        <dbReference type="ARBA" id="ARBA00022737"/>
    </source>
</evidence>
<dbReference type="InterPro" id="IPR006122">
    <property type="entry name" value="HMA_Cu_ion-bd"/>
</dbReference>
<organism evidence="18 19">
    <name type="scientific">Trametes pubescens</name>
    <name type="common">White-rot fungus</name>
    <dbReference type="NCBI Taxonomy" id="154538"/>
    <lineage>
        <taxon>Eukaryota</taxon>
        <taxon>Fungi</taxon>
        <taxon>Dikarya</taxon>
        <taxon>Basidiomycota</taxon>
        <taxon>Agaricomycotina</taxon>
        <taxon>Agaricomycetes</taxon>
        <taxon>Polyporales</taxon>
        <taxon>Polyporaceae</taxon>
        <taxon>Trametes</taxon>
    </lineage>
</organism>
<evidence type="ECO:0000256" key="4">
    <source>
        <dbReference type="ARBA" id="ARBA00022692"/>
    </source>
</evidence>
<keyword evidence="5 15" id="KW-0479">Metal-binding</keyword>
<keyword evidence="8 15" id="KW-0067">ATP-binding</keyword>
<name>A0A1M2VKB2_TRAPU</name>
<keyword evidence="14 15" id="KW-0472">Membrane</keyword>
<keyword evidence="19" id="KW-1185">Reference proteome</keyword>
<feature type="domain" description="HMA" evidence="17">
    <location>
        <begin position="258"/>
        <end position="323"/>
    </location>
</feature>
<dbReference type="Pfam" id="PF00403">
    <property type="entry name" value="HMA"/>
    <property type="match status" value="3"/>
</dbReference>
<evidence type="ECO:0000256" key="8">
    <source>
        <dbReference type="ARBA" id="ARBA00022840"/>
    </source>
</evidence>
<keyword evidence="9" id="KW-0460">Magnesium</keyword>
<dbReference type="InterPro" id="IPR044492">
    <property type="entry name" value="P_typ_ATPase_HD_dom"/>
</dbReference>
<feature type="region of interest" description="Disordered" evidence="16">
    <location>
        <begin position="626"/>
        <end position="663"/>
    </location>
</feature>
<comment type="similarity">
    <text evidence="2 15">Belongs to the cation transport ATPase (P-type) (TC 3.A.3) family. Type IB subfamily.</text>
</comment>
<sequence length="1207" mass="127809">MDSESNETTTTVFVSNMHCGSCVKTIQDALTALSPSPSVVDVSIVTQSVTVKHPRTLSLETIKSALDTAGYDILSTPADEGSSHPPLSWSGSLARLSAFPTSNRNRHLDNCDQCRSERAAQERVAGETTFDKQASVHASLDEKFTPEDAPADSEAGHAPPAAAAPSRVSLSVGGMTCASCSNTINEALAELSGVSDVSVNLLGNSATLVVSDPKIVPTVVSAIEDIGYEAEIVSVEPVRSPVSQTKAAATAEQQGGPQRVELSIDGMTCSSCSNTITHLLSDIPGVSDVAVNLLGKSATAVIQDKDLAPQLIEAVNDAGYEAELIGLRPLHALEVEDVGPRIVSLRVDGMFCAHCPGKIMAALKAFGSEITVSKPLTSHTDPILTLAYTPSPPNLTIRTIIHAIEGAGEPTTPFSASIHRPPSLEDRARYMQRREQKSLLQRLLFSVIVAIPTFIIGIVYMSLVPSRDPTRMWFEEPMWTGNTSRAEWALFFLATPVMFYSAGTYHRRSLREIYALWRRGSRVPVWKRFVRFGSMNLLVSTGVSVAYFASIALLALSATQTRSASDQGDTTTYFDSVVLLTMFLLAGRFLEAFSKGRTADAITALGKLRPTTALVLVPAPAPSRPDSAIALSRSTSGQTAAGTHSDDPEKGDVSAEEHNFASKPGTKVERVDAELLEVGDVVRVLNGASPPADGTVVAGEGGAFDESSLTGESRLVKKLVGDKVFLGTINKAGVVDVRVDEIGGQTMLDHVVKVVREGQTRRAPIERLADLITGYFVPVVTLLAIITWVVWLGLGLGGALPPDYLDIEVGGYAVWSLEFAIAVFVVACPCGIGLAAPTALLVGSGLAAKYGILARGGGEAFQEAAQLDIFVFDKTGTLTEGGDPKVTDVDIIADDATGLSSKVILGMAAEIESASSHPLASAIRGYCEEKGAPAQTASEVEETPGRGLTATFTTLNYTAIIGNEAWMEVHHCEVDGRLSKLLHSWKSEGKSVVLLAARSESSAASPYFAVVAAFAVADPIRPEAREVLARLQGQGIGTWMISGDNAMTAKAVAKSVGIPETNVIAEVLPHEKAEKIQWLQQVGMKRPQTGLARLFGRRRLNERCIVAMVGDGINDAPALTAADVGIAIGSGSDVAISSASFILVSSNLRSLLTLSDLSRTVFNRVKFNFFWASIYNLIALPIAAGVVYPAGHARLAPVWASLAMALS</sequence>
<dbReference type="Pfam" id="PF00122">
    <property type="entry name" value="E1-E2_ATPase"/>
    <property type="match status" value="1"/>
</dbReference>
<dbReference type="GO" id="GO:0016887">
    <property type="term" value="F:ATP hydrolysis activity"/>
    <property type="evidence" value="ECO:0007669"/>
    <property type="project" value="InterPro"/>
</dbReference>
<reference evidence="18 19" key="1">
    <citation type="submission" date="2016-10" db="EMBL/GenBank/DDBJ databases">
        <title>Genome sequence of the basidiomycete white-rot fungus Trametes pubescens.</title>
        <authorList>
            <person name="Makela M.R."/>
            <person name="Granchi Z."/>
            <person name="Peng M."/>
            <person name="De Vries R.P."/>
            <person name="Grigoriev I."/>
            <person name="Riley R."/>
            <person name="Hilden K."/>
        </authorList>
    </citation>
    <scope>NUCLEOTIDE SEQUENCE [LARGE SCALE GENOMIC DNA]</scope>
    <source>
        <strain evidence="18 19">FBCC735</strain>
    </source>
</reference>
<dbReference type="Gene3D" id="3.30.70.100">
    <property type="match status" value="4"/>
</dbReference>
<dbReference type="FunFam" id="3.30.70.100:FF:000001">
    <property type="entry name" value="ATPase copper transporting beta"/>
    <property type="match status" value="2"/>
</dbReference>
<feature type="transmembrane region" description="Helical" evidence="15">
    <location>
        <begin position="771"/>
        <end position="794"/>
    </location>
</feature>
<feature type="compositionally biased region" description="Polar residues" evidence="16">
    <location>
        <begin position="632"/>
        <end position="642"/>
    </location>
</feature>
<dbReference type="GO" id="GO:0043682">
    <property type="term" value="F:P-type divalent copper transporter activity"/>
    <property type="evidence" value="ECO:0007669"/>
    <property type="project" value="TreeGrafter"/>
</dbReference>
<dbReference type="Proteomes" id="UP000184267">
    <property type="component" value="Unassembled WGS sequence"/>
</dbReference>
<keyword evidence="11 15" id="KW-1133">Transmembrane helix</keyword>
<dbReference type="InterPro" id="IPR006121">
    <property type="entry name" value="HMA_dom"/>
</dbReference>
<dbReference type="Gene3D" id="3.40.50.1000">
    <property type="entry name" value="HAD superfamily/HAD-like"/>
    <property type="match status" value="1"/>
</dbReference>
<feature type="domain" description="HMA" evidence="17">
    <location>
        <begin position="166"/>
        <end position="231"/>
    </location>
</feature>
<feature type="transmembrane region" description="Helical" evidence="15">
    <location>
        <begin position="488"/>
        <end position="505"/>
    </location>
</feature>
<keyword evidence="3" id="KW-0813">Transport</keyword>
<keyword evidence="13" id="KW-0406">Ion transport</keyword>
<evidence type="ECO:0000256" key="5">
    <source>
        <dbReference type="ARBA" id="ARBA00022723"/>
    </source>
</evidence>
<dbReference type="Gene3D" id="3.40.1110.10">
    <property type="entry name" value="Calcium-transporting ATPase, cytoplasmic domain N"/>
    <property type="match status" value="1"/>
</dbReference>
<gene>
    <name evidence="18" type="ORF">TRAPUB_1101</name>
</gene>
<feature type="transmembrane region" description="Helical" evidence="15">
    <location>
        <begin position="1169"/>
        <end position="1191"/>
    </location>
</feature>
<feature type="compositionally biased region" description="Basic and acidic residues" evidence="16">
    <location>
        <begin position="644"/>
        <end position="663"/>
    </location>
</feature>
<evidence type="ECO:0000259" key="17">
    <source>
        <dbReference type="PROSITE" id="PS50846"/>
    </source>
</evidence>
<evidence type="ECO:0000256" key="10">
    <source>
        <dbReference type="ARBA" id="ARBA00022967"/>
    </source>
</evidence>
<evidence type="ECO:0000313" key="19">
    <source>
        <dbReference type="Proteomes" id="UP000184267"/>
    </source>
</evidence>
<dbReference type="NCBIfam" id="TIGR00003">
    <property type="entry name" value="copper ion binding protein"/>
    <property type="match status" value="2"/>
</dbReference>
<dbReference type="InterPro" id="IPR008250">
    <property type="entry name" value="ATPase_P-typ_transduc_dom_A_sf"/>
</dbReference>
<dbReference type="SFLD" id="SFLDG00002">
    <property type="entry name" value="C1.7:_P-type_atpase_like"/>
    <property type="match status" value="1"/>
</dbReference>
<dbReference type="PROSITE" id="PS50846">
    <property type="entry name" value="HMA_2"/>
    <property type="match status" value="3"/>
</dbReference>
<dbReference type="InterPro" id="IPR023298">
    <property type="entry name" value="ATPase_P-typ_TM_dom_sf"/>
</dbReference>
<dbReference type="InterPro" id="IPR017969">
    <property type="entry name" value="Heavy-metal-associated_CS"/>
</dbReference>
<dbReference type="Gene3D" id="2.70.150.10">
    <property type="entry name" value="Calcium-transporting ATPase, cytoplasmic transduction domain A"/>
    <property type="match status" value="1"/>
</dbReference>
<keyword evidence="10" id="KW-1278">Translocase</keyword>